<proteinExistence type="inferred from homology"/>
<reference evidence="5" key="1">
    <citation type="submission" date="2016-10" db="EMBL/GenBank/DDBJ databases">
        <authorList>
            <person name="Varghese N."/>
            <person name="Submissions S."/>
        </authorList>
    </citation>
    <scope>NUCLEOTIDE SEQUENCE [LARGE SCALE GENOMIC DNA]</scope>
    <source>
        <strain evidence="5">DSM 8987</strain>
    </source>
</reference>
<keyword evidence="2" id="KW-0547">Nucleotide-binding</keyword>
<dbReference type="Gene3D" id="3.30.420.40">
    <property type="match status" value="2"/>
</dbReference>
<dbReference type="EMBL" id="FNAQ01000003">
    <property type="protein sequence ID" value="SDE07410.1"/>
    <property type="molecule type" value="Genomic_DNA"/>
</dbReference>
<dbReference type="PROSITE" id="PS00297">
    <property type="entry name" value="HSP70_1"/>
    <property type="match status" value="1"/>
</dbReference>
<dbReference type="PANTHER" id="PTHR42749:SF1">
    <property type="entry name" value="CELL SHAPE-DETERMINING PROTEIN MREB"/>
    <property type="match status" value="1"/>
</dbReference>
<dbReference type="InterPro" id="IPR018181">
    <property type="entry name" value="Heat_shock_70_CS"/>
</dbReference>
<evidence type="ECO:0000313" key="5">
    <source>
        <dbReference type="Proteomes" id="UP000243205"/>
    </source>
</evidence>
<evidence type="ECO:0000256" key="2">
    <source>
        <dbReference type="ARBA" id="ARBA00022741"/>
    </source>
</evidence>
<dbReference type="SUPFAM" id="SSF53067">
    <property type="entry name" value="Actin-like ATPase domain"/>
    <property type="match status" value="2"/>
</dbReference>
<dbReference type="InterPro" id="IPR043129">
    <property type="entry name" value="ATPase_NBD"/>
</dbReference>
<dbReference type="GO" id="GO:0140662">
    <property type="term" value="F:ATP-dependent protein folding chaperone"/>
    <property type="evidence" value="ECO:0007669"/>
    <property type="project" value="InterPro"/>
</dbReference>
<sequence>MSKCYAIGIDLGTSNSSVALANLTDTAAPRTLPICQQISARALGDRDTLPSALYLPSEDEQRQLPPLPWPTGAEHCCGLYAREHGALLPERLVTSAKSWLGHNHLDPRQPILPWNSRLTQRLLSPCQVQTQFLRHLQHNLRYQLRQQQPSFDLTQAEVVLTVPASFNEVARLLTAEAAREAGWGEVTLLEEPQAAFYHWLTSQGELWREQVQPGDVILVCDIGGGTTDFSLIAVTARQGELALERISVGDHLLLGGDNLDLALAYSLQAQLETQGKKLDHSQFLALVQGCRAGKETLLGDQPPESYPIALASRGASLFARSLTVALTRTLVEQVVFDGFLAPCTIDCQPDASGQAGLQEVGLHYAADPVFSHHLAAFLVASAQAVTAHADLAEQVRNQRLEQGGRAFLFPTAVLFNGGIFRSRRLQQRLFGLLQQFCPERPLRLLCGGDPDLAVARGAASYARQRVAGGLRIKAGTARSYYIGLQAAMPAVPGFKPPLKGVCIVPRGMEEGSEQTLNGREFALLTGQPVEFRFFSSNQRPADTIGDAVEDIAELQECASLQLSLPAEEQQQRVAVQLRSRITELGTLELWLHQPDSQRRWKVEINLRANGGPAA</sequence>
<keyword evidence="5" id="KW-1185">Reference proteome</keyword>
<organism evidence="4 5">
    <name type="scientific">Desulfuromonas thiophila</name>
    <dbReference type="NCBI Taxonomy" id="57664"/>
    <lineage>
        <taxon>Bacteria</taxon>
        <taxon>Pseudomonadati</taxon>
        <taxon>Thermodesulfobacteriota</taxon>
        <taxon>Desulfuromonadia</taxon>
        <taxon>Desulfuromonadales</taxon>
        <taxon>Desulfuromonadaceae</taxon>
        <taxon>Desulfuromonas</taxon>
    </lineage>
</organism>
<accession>A0A1G6ZY11</accession>
<protein>
    <submittedName>
        <fullName evidence="4">Hsp70 protein</fullName>
    </submittedName>
</protein>
<dbReference type="RefSeq" id="WP_092076803.1">
    <property type="nucleotide sequence ID" value="NZ_FNAQ01000003.1"/>
</dbReference>
<dbReference type="GO" id="GO:0005524">
    <property type="term" value="F:ATP binding"/>
    <property type="evidence" value="ECO:0007669"/>
    <property type="project" value="UniProtKB-KW"/>
</dbReference>
<evidence type="ECO:0000256" key="1">
    <source>
        <dbReference type="ARBA" id="ARBA00007381"/>
    </source>
</evidence>
<gene>
    <name evidence="4" type="ORF">SAMN05661003_103182</name>
</gene>
<evidence type="ECO:0000313" key="4">
    <source>
        <dbReference type="EMBL" id="SDE07410.1"/>
    </source>
</evidence>
<dbReference type="Pfam" id="PF00012">
    <property type="entry name" value="HSP70"/>
    <property type="match status" value="1"/>
</dbReference>
<keyword evidence="3" id="KW-0067">ATP-binding</keyword>
<dbReference type="Proteomes" id="UP000243205">
    <property type="component" value="Unassembled WGS sequence"/>
</dbReference>
<dbReference type="AlphaFoldDB" id="A0A1G6ZY11"/>
<dbReference type="InterPro" id="IPR013126">
    <property type="entry name" value="Hsp_70_fam"/>
</dbReference>
<dbReference type="PANTHER" id="PTHR42749">
    <property type="entry name" value="CELL SHAPE-DETERMINING PROTEIN MREB"/>
    <property type="match status" value="1"/>
</dbReference>
<evidence type="ECO:0000256" key="3">
    <source>
        <dbReference type="ARBA" id="ARBA00022840"/>
    </source>
</evidence>
<name>A0A1G6ZY11_9BACT</name>
<dbReference type="STRING" id="57664.SAMN05661003_103182"/>
<comment type="similarity">
    <text evidence="1">Belongs to the heat shock protein 70 family.</text>
</comment>
<dbReference type="OrthoDB" id="580874at2"/>
<dbReference type="CDD" id="cd10170">
    <property type="entry name" value="ASKHA_NBD_HSP70"/>
    <property type="match status" value="1"/>
</dbReference>
<dbReference type="PRINTS" id="PR00301">
    <property type="entry name" value="HEATSHOCK70"/>
</dbReference>